<name>A0A2X4XSZ5_9GAMM</name>
<organism evidence="1 2">
    <name type="scientific">Leminorella richardii</name>
    <dbReference type="NCBI Taxonomy" id="158841"/>
    <lineage>
        <taxon>Bacteria</taxon>
        <taxon>Pseudomonadati</taxon>
        <taxon>Pseudomonadota</taxon>
        <taxon>Gammaproteobacteria</taxon>
        <taxon>Enterobacterales</taxon>
        <taxon>Budviciaceae</taxon>
        <taxon>Leminorella</taxon>
    </lineage>
</organism>
<keyword evidence="2" id="KW-1185">Reference proteome</keyword>
<dbReference type="EMBL" id="LS483470">
    <property type="protein sequence ID" value="SQI39864.1"/>
    <property type="molecule type" value="Genomic_DNA"/>
</dbReference>
<evidence type="ECO:0000313" key="1">
    <source>
        <dbReference type="EMBL" id="SQI39864.1"/>
    </source>
</evidence>
<dbReference type="KEGG" id="lri:NCTC12151_01453"/>
<reference evidence="1 2" key="1">
    <citation type="submission" date="2018-06" db="EMBL/GenBank/DDBJ databases">
        <authorList>
            <consortium name="Pathogen Informatics"/>
            <person name="Doyle S."/>
        </authorList>
    </citation>
    <scope>NUCLEOTIDE SEQUENCE [LARGE SCALE GENOMIC DNA]</scope>
    <source>
        <strain evidence="1 2">NCTC12151</strain>
    </source>
</reference>
<sequence length="295" mass="34226">MSKKKSAQQEKTVRKQCRYLFGNPPPPAYVWEHEFDYCDKELQQLAVKDWRQIQAAELTGYYLLNLTYVDPLQPEVFRYLFPVCLAVWCESMIDGHHFEDFLYAVHRGNILDRMLTPKEKEGVLNVLCDGFLHRLEQERGFVYTGFQTPAYLWLYAFNELGATQPVIETIWQRWWTLDSPGKAVSAMMYASGLIYEEGENPIFRPWSKTHGGGGPYLAELNHHFDGNGWLPENLAFFKKTLTAERLLEDLERAAVVLQGQQEEAMANRLVADARQRHEIIAIQIDDLIENLASQY</sequence>
<protein>
    <submittedName>
        <fullName evidence="1">Uncharacterized protein</fullName>
    </submittedName>
</protein>
<proteinExistence type="predicted"/>
<gene>
    <name evidence="1" type="ORF">NCTC12151_01453</name>
</gene>
<dbReference type="OrthoDB" id="264960at2"/>
<dbReference type="AlphaFoldDB" id="A0A2X4XSZ5"/>
<dbReference type="RefSeq" id="WP_111740030.1">
    <property type="nucleotide sequence ID" value="NZ_LR698987.1"/>
</dbReference>
<evidence type="ECO:0000313" key="2">
    <source>
        <dbReference type="Proteomes" id="UP000249005"/>
    </source>
</evidence>
<dbReference type="Proteomes" id="UP000249005">
    <property type="component" value="Chromosome 1"/>
</dbReference>
<accession>A0A2X4XSZ5</accession>